<evidence type="ECO:0000313" key="2">
    <source>
        <dbReference type="EMBL" id="MFD1361219.1"/>
    </source>
</evidence>
<organism evidence="2 3">
    <name type="scientific">Lentibacillus salinarum</name>
    <dbReference type="NCBI Taxonomy" id="446820"/>
    <lineage>
        <taxon>Bacteria</taxon>
        <taxon>Bacillati</taxon>
        <taxon>Bacillota</taxon>
        <taxon>Bacilli</taxon>
        <taxon>Bacillales</taxon>
        <taxon>Bacillaceae</taxon>
        <taxon>Lentibacillus</taxon>
    </lineage>
</organism>
<name>A0ABW3ZSI1_9BACI</name>
<reference evidence="3" key="1">
    <citation type="journal article" date="2019" name="Int. J. Syst. Evol. Microbiol.">
        <title>The Global Catalogue of Microorganisms (GCM) 10K type strain sequencing project: providing services to taxonomists for standard genome sequencing and annotation.</title>
        <authorList>
            <consortium name="The Broad Institute Genomics Platform"/>
            <consortium name="The Broad Institute Genome Sequencing Center for Infectious Disease"/>
            <person name="Wu L."/>
            <person name="Ma J."/>
        </authorList>
    </citation>
    <scope>NUCLEOTIDE SEQUENCE [LARGE SCALE GENOMIC DNA]</scope>
    <source>
        <strain evidence="3">CCUG 54822</strain>
    </source>
</reference>
<keyword evidence="3" id="KW-1185">Reference proteome</keyword>
<dbReference type="EMBL" id="JBHTNH010000008">
    <property type="protein sequence ID" value="MFD1361219.1"/>
    <property type="molecule type" value="Genomic_DNA"/>
</dbReference>
<dbReference type="InterPro" id="IPR054384">
    <property type="entry name" value="SecDF_P1_head"/>
</dbReference>
<protein>
    <recommendedName>
        <fullName evidence="1">SecDF P1 head subdomain domain-containing protein</fullName>
    </recommendedName>
</protein>
<proteinExistence type="predicted"/>
<evidence type="ECO:0000313" key="3">
    <source>
        <dbReference type="Proteomes" id="UP001597178"/>
    </source>
</evidence>
<evidence type="ECO:0000259" key="1">
    <source>
        <dbReference type="Pfam" id="PF22599"/>
    </source>
</evidence>
<feature type="domain" description="SecDF P1 head subdomain" evidence="1">
    <location>
        <begin position="5"/>
        <end position="55"/>
    </location>
</feature>
<sequence length="63" mass="7230">MAEENKLKEITENHLDGQIHIYLGDELLSSPHIKAVMDGESFQFTGKYAEDKAEKFIEAVKYE</sequence>
<accession>A0ABW3ZSI1</accession>
<dbReference type="Gene3D" id="3.30.1360.200">
    <property type="match status" value="1"/>
</dbReference>
<comment type="caution">
    <text evidence="2">The sequence shown here is derived from an EMBL/GenBank/DDBJ whole genome shotgun (WGS) entry which is preliminary data.</text>
</comment>
<dbReference type="Pfam" id="PF22599">
    <property type="entry name" value="SecDF_P1_head"/>
    <property type="match status" value="1"/>
</dbReference>
<gene>
    <name evidence="2" type="ORF">ACFQ4A_05990</name>
</gene>
<dbReference type="Proteomes" id="UP001597178">
    <property type="component" value="Unassembled WGS sequence"/>
</dbReference>
<dbReference type="RefSeq" id="WP_382398584.1">
    <property type="nucleotide sequence ID" value="NZ_JBHTNH010000008.1"/>
</dbReference>